<evidence type="ECO:0000256" key="6">
    <source>
        <dbReference type="SAM" id="Phobius"/>
    </source>
</evidence>
<proteinExistence type="predicted"/>
<dbReference type="Gene3D" id="1.20.1250.20">
    <property type="entry name" value="MFS general substrate transporter like domains"/>
    <property type="match status" value="1"/>
</dbReference>
<feature type="transmembrane region" description="Helical" evidence="6">
    <location>
        <begin position="388"/>
        <end position="408"/>
    </location>
</feature>
<dbReference type="SUPFAM" id="SSF103473">
    <property type="entry name" value="MFS general substrate transporter"/>
    <property type="match status" value="1"/>
</dbReference>
<comment type="caution">
    <text evidence="7">The sequence shown here is derived from an EMBL/GenBank/DDBJ whole genome shotgun (WGS) entry which is preliminary data.</text>
</comment>
<dbReference type="Pfam" id="PF07690">
    <property type="entry name" value="MFS_1"/>
    <property type="match status" value="1"/>
</dbReference>
<sequence>MRVFNLVWAGQAASMIGTAMTVFGLGVWVFLETGSPTAFTTLVMAGSLPGLLMLPFAGVLVDRWDRRRVMLVSDLGTAVLPLAVLALLSAGALELWHLYPLVAAASACKAFQWPAFSSLVSQVVGKDDLSKANARVGLAEAGGLVLGDLLAGALYGVVGLEGLLLVDLATFGLAGTATLASFRLLPPLPPARTGGDRRGPRALGEEMAEGLRFIRQRPGLLGLLVFFAANNLLMEMSLVLVAPLILGAHAPSALGVVNAVGAVGMIVVSALLSVVRLPRGLVRTVFAVTLLHGCLLLLMGAHPALWMLGLGLFGILGGYAVTNAVTPTLWQRKTPTEIQGRVFAVRRMIAWSAEPVAYGLAGPLALHVGGPLAGAAPWETATGTGAGIAMILLLAGPLLLVVAALAYARPRVRHLERELPDVARAEPAAT</sequence>
<dbReference type="PANTHER" id="PTHR23513:SF6">
    <property type="entry name" value="MAJOR FACILITATOR SUPERFAMILY ASSOCIATED DOMAIN-CONTAINING PROTEIN"/>
    <property type="match status" value="1"/>
</dbReference>
<dbReference type="EMBL" id="JAVREQ010000017">
    <property type="protein sequence ID" value="MDT0380775.1"/>
    <property type="molecule type" value="Genomic_DNA"/>
</dbReference>
<keyword evidence="4 6" id="KW-1133">Transmembrane helix</keyword>
<organism evidence="7 8">
    <name type="scientific">Streptomyces hazeniae</name>
    <dbReference type="NCBI Taxonomy" id="3075538"/>
    <lineage>
        <taxon>Bacteria</taxon>
        <taxon>Bacillati</taxon>
        <taxon>Actinomycetota</taxon>
        <taxon>Actinomycetes</taxon>
        <taxon>Kitasatosporales</taxon>
        <taxon>Streptomycetaceae</taxon>
        <taxon>Streptomyces</taxon>
    </lineage>
</organism>
<feature type="transmembrane region" description="Helical" evidence="6">
    <location>
        <begin position="164"/>
        <end position="185"/>
    </location>
</feature>
<evidence type="ECO:0000256" key="1">
    <source>
        <dbReference type="ARBA" id="ARBA00004651"/>
    </source>
</evidence>
<feature type="transmembrane region" description="Helical" evidence="6">
    <location>
        <begin position="356"/>
        <end position="376"/>
    </location>
</feature>
<evidence type="ECO:0000313" key="8">
    <source>
        <dbReference type="Proteomes" id="UP001183414"/>
    </source>
</evidence>
<dbReference type="InterPro" id="IPR036259">
    <property type="entry name" value="MFS_trans_sf"/>
</dbReference>
<keyword evidence="3 6" id="KW-0812">Transmembrane</keyword>
<dbReference type="PANTHER" id="PTHR23513">
    <property type="entry name" value="INTEGRAL MEMBRANE EFFLUX PROTEIN-RELATED"/>
    <property type="match status" value="1"/>
</dbReference>
<comment type="subcellular location">
    <subcellularLocation>
        <location evidence="1">Cell membrane</location>
        <topology evidence="1">Multi-pass membrane protein</topology>
    </subcellularLocation>
</comment>
<dbReference type="Proteomes" id="UP001183414">
    <property type="component" value="Unassembled WGS sequence"/>
</dbReference>
<feature type="transmembrane region" description="Helical" evidence="6">
    <location>
        <begin position="137"/>
        <end position="158"/>
    </location>
</feature>
<dbReference type="CDD" id="cd06173">
    <property type="entry name" value="MFS_MefA_like"/>
    <property type="match status" value="1"/>
</dbReference>
<evidence type="ECO:0000256" key="4">
    <source>
        <dbReference type="ARBA" id="ARBA00022989"/>
    </source>
</evidence>
<dbReference type="InterPro" id="IPR011701">
    <property type="entry name" value="MFS"/>
</dbReference>
<keyword evidence="2" id="KW-1003">Cell membrane</keyword>
<feature type="transmembrane region" description="Helical" evidence="6">
    <location>
        <begin position="305"/>
        <end position="325"/>
    </location>
</feature>
<protein>
    <submittedName>
        <fullName evidence="7">MFS transporter</fullName>
    </submittedName>
</protein>
<keyword evidence="8" id="KW-1185">Reference proteome</keyword>
<feature type="transmembrane region" description="Helical" evidence="6">
    <location>
        <begin position="252"/>
        <end position="274"/>
    </location>
</feature>
<gene>
    <name evidence="7" type="ORF">RM572_18645</name>
</gene>
<feature type="transmembrane region" description="Helical" evidence="6">
    <location>
        <begin position="220"/>
        <end position="246"/>
    </location>
</feature>
<name>A0ABU2NUY4_9ACTN</name>
<accession>A0ABU2NUY4</accession>
<feature type="transmembrane region" description="Helical" evidence="6">
    <location>
        <begin position="12"/>
        <end position="31"/>
    </location>
</feature>
<feature type="transmembrane region" description="Helical" evidence="6">
    <location>
        <begin position="281"/>
        <end position="299"/>
    </location>
</feature>
<keyword evidence="5 6" id="KW-0472">Membrane</keyword>
<evidence type="ECO:0000256" key="5">
    <source>
        <dbReference type="ARBA" id="ARBA00023136"/>
    </source>
</evidence>
<dbReference type="RefSeq" id="WP_311674492.1">
    <property type="nucleotide sequence ID" value="NZ_JAVREQ010000017.1"/>
</dbReference>
<evidence type="ECO:0000256" key="2">
    <source>
        <dbReference type="ARBA" id="ARBA00022475"/>
    </source>
</evidence>
<reference evidence="8" key="1">
    <citation type="submission" date="2023-07" db="EMBL/GenBank/DDBJ databases">
        <title>30 novel species of actinomycetes from the DSMZ collection.</title>
        <authorList>
            <person name="Nouioui I."/>
        </authorList>
    </citation>
    <scope>NUCLEOTIDE SEQUENCE [LARGE SCALE GENOMIC DNA]</scope>
    <source>
        <strain evidence="8">DSM 42041</strain>
    </source>
</reference>
<feature type="transmembrane region" description="Helical" evidence="6">
    <location>
        <begin position="37"/>
        <end position="57"/>
    </location>
</feature>
<evidence type="ECO:0000313" key="7">
    <source>
        <dbReference type="EMBL" id="MDT0380775.1"/>
    </source>
</evidence>
<evidence type="ECO:0000256" key="3">
    <source>
        <dbReference type="ARBA" id="ARBA00022692"/>
    </source>
</evidence>